<keyword evidence="1" id="KW-0812">Transmembrane</keyword>
<dbReference type="Proteomes" id="UP001227162">
    <property type="component" value="Unassembled WGS sequence"/>
</dbReference>
<feature type="transmembrane region" description="Helical" evidence="1">
    <location>
        <begin position="266"/>
        <end position="290"/>
    </location>
</feature>
<accession>A0AAJ1UA81</accession>
<keyword evidence="1" id="KW-1133">Transmembrane helix</keyword>
<evidence type="ECO:0000256" key="1">
    <source>
        <dbReference type="SAM" id="Phobius"/>
    </source>
</evidence>
<dbReference type="InterPro" id="IPR019088">
    <property type="entry name" value="CHP02186-rel_TM"/>
</dbReference>
<evidence type="ECO:0000313" key="3">
    <source>
        <dbReference type="Proteomes" id="UP001227162"/>
    </source>
</evidence>
<sequence>METKAAQLIAMMAHREIRSLMMRCLIRGVLATALLLTSGLRATISAEENAATPQEEAAEQVVLGLSQNKVSITADFDGSDILIFGAIKREAPPPEGPPIEVVIVVEGPSEPLTVRKKSREFGIWVNTESVAIDSAPAFYAVVTSGPFREVLSHTEDLRHHVSVPRAIRSVGAPSEILDAQAFSRAVIRIRRDQGLYKLLENEVELSQQTLFQSSLALPANLTEGAYRTRVFLTRNGSVVSSTETTINVGKIGLERFLFNLSREHSIIYGIMSLAIAIIAGWGAAAVFRAFRQT</sequence>
<protein>
    <submittedName>
        <fullName evidence="2">TIGR02186 family protein</fullName>
    </submittedName>
</protein>
<reference evidence="2" key="1">
    <citation type="submission" date="2022-07" db="EMBL/GenBank/DDBJ databases">
        <authorList>
            <person name="Otstavnykh N."/>
            <person name="Isaeva M."/>
            <person name="Bystritskaya E."/>
        </authorList>
    </citation>
    <scope>NUCLEOTIDE SEQUENCE</scope>
    <source>
        <strain evidence="2">10Alg 79</strain>
    </source>
</reference>
<gene>
    <name evidence="2" type="ORF">NOI20_11215</name>
</gene>
<evidence type="ECO:0000313" key="2">
    <source>
        <dbReference type="EMBL" id="MDQ2094680.1"/>
    </source>
</evidence>
<comment type="caution">
    <text evidence="2">The sequence shown here is derived from an EMBL/GenBank/DDBJ whole genome shotgun (WGS) entry which is preliminary data.</text>
</comment>
<reference evidence="2" key="2">
    <citation type="submission" date="2023-04" db="EMBL/GenBank/DDBJ databases">
        <title>'Rhodoalgimonas zhirmunskyi' gen. nov., isolated from a red alga.</title>
        <authorList>
            <person name="Nedashkovskaya O.I."/>
            <person name="Otstavnykh N.Y."/>
            <person name="Bystritskaya E.P."/>
            <person name="Balabanova L.A."/>
            <person name="Isaeva M.P."/>
        </authorList>
    </citation>
    <scope>NUCLEOTIDE SEQUENCE</scope>
    <source>
        <strain evidence="2">10Alg 79</strain>
    </source>
</reference>
<proteinExistence type="predicted"/>
<keyword evidence="1" id="KW-0472">Membrane</keyword>
<keyword evidence="3" id="KW-1185">Reference proteome</keyword>
<dbReference type="AlphaFoldDB" id="A0AAJ1UA81"/>
<name>A0AAJ1UA81_9RHOB</name>
<dbReference type="Pfam" id="PF09608">
    <property type="entry name" value="Alph_Pro_TM"/>
    <property type="match status" value="1"/>
</dbReference>
<dbReference type="EMBL" id="JANFFA010000003">
    <property type="protein sequence ID" value="MDQ2094680.1"/>
    <property type="molecule type" value="Genomic_DNA"/>
</dbReference>
<organism evidence="2 3">
    <name type="scientific">Rhodalgimonas zhirmunskyi</name>
    <dbReference type="NCBI Taxonomy" id="2964767"/>
    <lineage>
        <taxon>Bacteria</taxon>
        <taxon>Pseudomonadati</taxon>
        <taxon>Pseudomonadota</taxon>
        <taxon>Alphaproteobacteria</taxon>
        <taxon>Rhodobacterales</taxon>
        <taxon>Roseobacteraceae</taxon>
        <taxon>Rhodalgimonas</taxon>
    </lineage>
</organism>